<evidence type="ECO:0000313" key="1">
    <source>
        <dbReference type="EMBL" id="KAJ6371651.1"/>
    </source>
</evidence>
<comment type="caution">
    <text evidence="1">The sequence shown here is derived from an EMBL/GenBank/DDBJ whole genome shotgun (WGS) entry which is preliminary data.</text>
</comment>
<organism evidence="1 2">
    <name type="scientific">Salix suchowensis</name>
    <dbReference type="NCBI Taxonomy" id="1278906"/>
    <lineage>
        <taxon>Eukaryota</taxon>
        <taxon>Viridiplantae</taxon>
        <taxon>Streptophyta</taxon>
        <taxon>Embryophyta</taxon>
        <taxon>Tracheophyta</taxon>
        <taxon>Spermatophyta</taxon>
        <taxon>Magnoliopsida</taxon>
        <taxon>eudicotyledons</taxon>
        <taxon>Gunneridae</taxon>
        <taxon>Pentapetalae</taxon>
        <taxon>rosids</taxon>
        <taxon>fabids</taxon>
        <taxon>Malpighiales</taxon>
        <taxon>Salicaceae</taxon>
        <taxon>Saliceae</taxon>
        <taxon>Salix</taxon>
    </lineage>
</organism>
<sequence length="76" mass="8524">MTSVCLPSHELHFGLSEQSLPPESFKEKGRVTHVSFSVFLPTIVLKGKFQTLNFYPPKRNSSQNVFLEHNCGSATD</sequence>
<evidence type="ECO:0000313" key="2">
    <source>
        <dbReference type="Proteomes" id="UP001141253"/>
    </source>
</evidence>
<protein>
    <submittedName>
        <fullName evidence="1">Uncharacterized protein</fullName>
    </submittedName>
</protein>
<keyword evidence="2" id="KW-1185">Reference proteome</keyword>
<accession>A0ABQ9B5F3</accession>
<reference evidence="1" key="2">
    <citation type="journal article" date="2023" name="Int. J. Mol. Sci.">
        <title>De Novo Assembly and Annotation of 11 Diverse Shrub Willow (Salix) Genomes Reveals Novel Gene Organization in Sex-Linked Regions.</title>
        <authorList>
            <person name="Hyden B."/>
            <person name="Feng K."/>
            <person name="Yates T.B."/>
            <person name="Jawdy S."/>
            <person name="Cereghino C."/>
            <person name="Smart L.B."/>
            <person name="Muchero W."/>
        </authorList>
    </citation>
    <scope>NUCLEOTIDE SEQUENCE</scope>
    <source>
        <tissue evidence="1">Shoot tip</tissue>
    </source>
</reference>
<reference evidence="1" key="1">
    <citation type="submission" date="2022-10" db="EMBL/GenBank/DDBJ databases">
        <authorList>
            <person name="Hyden B.L."/>
            <person name="Feng K."/>
            <person name="Yates T."/>
            <person name="Jawdy S."/>
            <person name="Smart L.B."/>
            <person name="Muchero W."/>
        </authorList>
    </citation>
    <scope>NUCLEOTIDE SEQUENCE</scope>
    <source>
        <tissue evidence="1">Shoot tip</tissue>
    </source>
</reference>
<gene>
    <name evidence="1" type="ORF">OIU77_002045</name>
</gene>
<name>A0ABQ9B5F3_9ROSI</name>
<dbReference type="EMBL" id="JAPFFI010000013">
    <property type="protein sequence ID" value="KAJ6371651.1"/>
    <property type="molecule type" value="Genomic_DNA"/>
</dbReference>
<proteinExistence type="predicted"/>
<dbReference type="Proteomes" id="UP001141253">
    <property type="component" value="Chromosome 17"/>
</dbReference>